<feature type="coiled-coil region" evidence="1">
    <location>
        <begin position="7"/>
        <end position="34"/>
    </location>
</feature>
<comment type="caution">
    <text evidence="2">The sequence shown here is derived from an EMBL/GenBank/DDBJ whole genome shotgun (WGS) entry which is preliminary data.</text>
</comment>
<gene>
    <name evidence="2" type="ORF">D6D85_11815</name>
</gene>
<reference evidence="2 3" key="1">
    <citation type="submission" date="2018-10" db="EMBL/GenBank/DDBJ databases">
        <title>Co-occurring genomic capacity for anaerobic methane metabolism and dissimilatory sulfite reduction discovered in the Korarchaeota.</title>
        <authorList>
            <person name="Mckay L.J."/>
            <person name="Dlakic M."/>
            <person name="Fields M.W."/>
            <person name="Delmont T.O."/>
            <person name="Eren A.M."/>
            <person name="Jay Z.J."/>
            <person name="Klingelsmith K.B."/>
            <person name="Rusch D.B."/>
            <person name="Inskeep W.P."/>
        </authorList>
    </citation>
    <scope>NUCLEOTIDE SEQUENCE [LARGE SCALE GENOMIC DNA]</scope>
    <source>
        <strain evidence="2 3">MDKW</strain>
    </source>
</reference>
<dbReference type="AlphaFoldDB" id="A0A3R9PGM8"/>
<dbReference type="EMBL" id="RCOS01000132">
    <property type="protein sequence ID" value="RSN72971.1"/>
    <property type="molecule type" value="Genomic_DNA"/>
</dbReference>
<organism evidence="2 3">
    <name type="scientific">Candidatus Methanodesulfokora washburnensis</name>
    <dbReference type="NCBI Taxonomy" id="2478471"/>
    <lineage>
        <taxon>Archaea</taxon>
        <taxon>Thermoproteota</taxon>
        <taxon>Candidatus Korarchaeia</taxon>
        <taxon>Candidatus Korarchaeia incertae sedis</taxon>
        <taxon>Candidatus Methanodesulfokora</taxon>
    </lineage>
</organism>
<evidence type="ECO:0000313" key="3">
    <source>
        <dbReference type="Proteomes" id="UP000277582"/>
    </source>
</evidence>
<evidence type="ECO:0000256" key="1">
    <source>
        <dbReference type="SAM" id="Coils"/>
    </source>
</evidence>
<name>A0A3R9PGM8_9CREN</name>
<keyword evidence="3" id="KW-1185">Reference proteome</keyword>
<protein>
    <submittedName>
        <fullName evidence="2">Uncharacterized protein</fullName>
    </submittedName>
</protein>
<evidence type="ECO:0000313" key="2">
    <source>
        <dbReference type="EMBL" id="RSN72971.1"/>
    </source>
</evidence>
<proteinExistence type="predicted"/>
<dbReference type="Proteomes" id="UP000277582">
    <property type="component" value="Unassembled WGS sequence"/>
</dbReference>
<accession>A0A3R9PGM8</accession>
<keyword evidence="1" id="KW-0175">Coiled coil</keyword>
<sequence length="86" mass="9939">MMSETRIKALEKRVDKLEKMVDKIEKTLEEAVITPPANIVYREDDYVIVKSTDLFGGYIVVTPEGKQYPYADLKRAMQVLKMLKSK</sequence>